<dbReference type="Proteomes" id="UP000494106">
    <property type="component" value="Unassembled WGS sequence"/>
</dbReference>
<reference evidence="1 2" key="1">
    <citation type="submission" date="2020-04" db="EMBL/GenBank/DDBJ databases">
        <authorList>
            <person name="Wallbank WR R."/>
            <person name="Pardo Diaz C."/>
            <person name="Kozak K."/>
            <person name="Martin S."/>
            <person name="Jiggins C."/>
            <person name="Moest M."/>
            <person name="Warren A I."/>
            <person name="Byers J.R.P. K."/>
            <person name="Montejo-Kovacevich G."/>
            <person name="Yen C E."/>
        </authorList>
    </citation>
    <scope>NUCLEOTIDE SEQUENCE [LARGE SCALE GENOMIC DNA]</scope>
</reference>
<evidence type="ECO:0000313" key="2">
    <source>
        <dbReference type="Proteomes" id="UP000494106"/>
    </source>
</evidence>
<sequence length="80" mass="8198">MSSAHIGRPDKSRAAAVPSTFSVSSGGVAFTYAAAASVPVPTAIQQPGQLTKAGTRAVAQNALQRQKGWAKFPSLNKSTN</sequence>
<comment type="caution">
    <text evidence="1">The sequence shown here is derived from an EMBL/GenBank/DDBJ whole genome shotgun (WGS) entry which is preliminary data.</text>
</comment>
<evidence type="ECO:0000313" key="1">
    <source>
        <dbReference type="EMBL" id="CAB3241336.1"/>
    </source>
</evidence>
<proteinExistence type="predicted"/>
<protein>
    <submittedName>
        <fullName evidence="1">Uncharacterized protein</fullName>
    </submittedName>
</protein>
<organism evidence="1 2">
    <name type="scientific">Arctia plantaginis</name>
    <name type="common">Wood tiger moth</name>
    <name type="synonym">Phalaena plantaginis</name>
    <dbReference type="NCBI Taxonomy" id="874455"/>
    <lineage>
        <taxon>Eukaryota</taxon>
        <taxon>Metazoa</taxon>
        <taxon>Ecdysozoa</taxon>
        <taxon>Arthropoda</taxon>
        <taxon>Hexapoda</taxon>
        <taxon>Insecta</taxon>
        <taxon>Pterygota</taxon>
        <taxon>Neoptera</taxon>
        <taxon>Endopterygota</taxon>
        <taxon>Lepidoptera</taxon>
        <taxon>Glossata</taxon>
        <taxon>Ditrysia</taxon>
        <taxon>Noctuoidea</taxon>
        <taxon>Erebidae</taxon>
        <taxon>Arctiinae</taxon>
        <taxon>Arctia</taxon>
    </lineage>
</organism>
<gene>
    <name evidence="1" type="ORF">APLA_LOCUS8543</name>
</gene>
<accession>A0A8S1A5F5</accession>
<keyword evidence="2" id="KW-1185">Reference proteome</keyword>
<dbReference type="AlphaFoldDB" id="A0A8S1A5F5"/>
<name>A0A8S1A5F5_ARCPL</name>
<dbReference type="EMBL" id="CADEBC010000508">
    <property type="protein sequence ID" value="CAB3241336.1"/>
    <property type="molecule type" value="Genomic_DNA"/>
</dbReference>